<dbReference type="RefSeq" id="WP_256408147.1">
    <property type="nucleotide sequence ID" value="NZ_JANHDN010000002.1"/>
</dbReference>
<dbReference type="Pfam" id="PF04255">
    <property type="entry name" value="DUF433"/>
    <property type="match status" value="1"/>
</dbReference>
<organism evidence="1 2">
    <name type="scientific">Halorubrum rutilum</name>
    <dbReference type="NCBI Taxonomy" id="1364933"/>
    <lineage>
        <taxon>Archaea</taxon>
        <taxon>Methanobacteriati</taxon>
        <taxon>Methanobacteriota</taxon>
        <taxon>Stenosarchaea group</taxon>
        <taxon>Halobacteria</taxon>
        <taxon>Halobacteriales</taxon>
        <taxon>Haloferacaceae</taxon>
        <taxon>Halorubrum</taxon>
    </lineage>
</organism>
<dbReference type="PANTHER" id="PTHR34849">
    <property type="entry name" value="SSL5025 PROTEIN"/>
    <property type="match status" value="1"/>
</dbReference>
<dbReference type="Gene3D" id="1.10.10.10">
    <property type="entry name" value="Winged helix-like DNA-binding domain superfamily/Winged helix DNA-binding domain"/>
    <property type="match status" value="1"/>
</dbReference>
<evidence type="ECO:0000313" key="1">
    <source>
        <dbReference type="EMBL" id="MFC7325415.1"/>
    </source>
</evidence>
<dbReference type="AlphaFoldDB" id="A0ABD6AN58"/>
<gene>
    <name evidence="1" type="ORF">ACFQMF_12580</name>
</gene>
<reference evidence="1 2" key="1">
    <citation type="journal article" date="2019" name="Int. J. Syst. Evol. Microbiol.">
        <title>The Global Catalogue of Microorganisms (GCM) 10K type strain sequencing project: providing services to taxonomists for standard genome sequencing and annotation.</title>
        <authorList>
            <consortium name="The Broad Institute Genomics Platform"/>
            <consortium name="The Broad Institute Genome Sequencing Center for Infectious Disease"/>
            <person name="Wu L."/>
            <person name="Ma J."/>
        </authorList>
    </citation>
    <scope>NUCLEOTIDE SEQUENCE [LARGE SCALE GENOMIC DNA]</scope>
    <source>
        <strain evidence="1 2">CGMCC 1.12554</strain>
    </source>
</reference>
<dbReference type="EMBL" id="JBHTBL010000011">
    <property type="protein sequence ID" value="MFC7325415.1"/>
    <property type="molecule type" value="Genomic_DNA"/>
</dbReference>
<accession>A0ABD6AN58</accession>
<protein>
    <submittedName>
        <fullName evidence="1">DUF433 domain-containing protein</fullName>
    </submittedName>
</protein>
<name>A0ABD6AN58_9EURY</name>
<dbReference type="InterPro" id="IPR036388">
    <property type="entry name" value="WH-like_DNA-bd_sf"/>
</dbReference>
<keyword evidence="2" id="KW-1185">Reference proteome</keyword>
<dbReference type="Proteomes" id="UP001596545">
    <property type="component" value="Unassembled WGS sequence"/>
</dbReference>
<proteinExistence type="predicted"/>
<sequence>MSITRDEAVLGGEPRIEGTRVGVRHVAAGVLDSDRSPAHIADQLDISLSEVYEALSYYYAHVEEIREFERENEDAFERIHESSLKPKETIQ</sequence>
<dbReference type="SUPFAM" id="SSF46689">
    <property type="entry name" value="Homeodomain-like"/>
    <property type="match status" value="1"/>
</dbReference>
<dbReference type="InterPro" id="IPR007367">
    <property type="entry name" value="DUF433"/>
</dbReference>
<dbReference type="PANTHER" id="PTHR34849:SF1">
    <property type="entry name" value="SLR0770 PROTEIN"/>
    <property type="match status" value="1"/>
</dbReference>
<dbReference type="InterPro" id="IPR009057">
    <property type="entry name" value="Homeodomain-like_sf"/>
</dbReference>
<evidence type="ECO:0000313" key="2">
    <source>
        <dbReference type="Proteomes" id="UP001596545"/>
    </source>
</evidence>
<comment type="caution">
    <text evidence="1">The sequence shown here is derived from an EMBL/GenBank/DDBJ whole genome shotgun (WGS) entry which is preliminary data.</text>
</comment>